<dbReference type="Pfam" id="PF01186">
    <property type="entry name" value="Lysyl_oxidase"/>
    <property type="match status" value="1"/>
</dbReference>
<evidence type="ECO:0000256" key="5">
    <source>
        <dbReference type="ARBA" id="ARBA00004302"/>
    </source>
</evidence>
<keyword evidence="12 30" id="KW-0479">Metal-binding</keyword>
<dbReference type="EC" id="1.4.3.13" evidence="30"/>
<keyword evidence="14" id="KW-0677">Repeat</keyword>
<sequence>MERRGGWGLGGCLALLLLLPSLSLAQYEGWPYPEYFQQPAPEYHRPQAPSDTVKIQLRLAGQKRKHSEGRVEVYYNGQWGTVCDDDFSIHAAHVVCRELGYVEAKAWTASSSYGKGEGPIWLDNVYCTGREATLAACSSNGWGVTDCKHTEDVGVVCSDKRIPGFKFDNSLINHIEARVRLRGGANIGEGRVEVLKNGEWGTVCDDKWDLVSASVVCRELGFGSAKEAITGSQLGQGIGPIHLNEIECTGNEKSIIDCKFNAESQGCNHEEDAGVRCNIPAMGFQKKLRLNGGRNPYEGRVEVLVERNGSLVWGTVCGENWGIVEAMVVCRQLGLGFASNAFQETWYWHGNIYANKVVMSGVKCSGTELSLAHCRQDEDVACPQGAVQYGAGVACSETAPDLVLNAEIVQQSTYLEDRPMFMLQCAMEENCLSASAAQTNPTTGYRRLLRFSSQIHNNGQSDFRPKNGRHAWIWHDCHRHYHSMEVFTHYDLLNLNGTKVAEGHKASFCLEDTECEGDIQKNYECANFGEQGITMGCWDVYRHDIDCQWVDITDVPPGDYLFQVVINPNHEVAESDYSNNIMKCRTRYDGHRIWMYNCHIGGSFSEETEKKFEHFSGLINNQLSTR</sequence>
<evidence type="ECO:0000256" key="25">
    <source>
        <dbReference type="ARBA" id="ARBA00023180"/>
    </source>
</evidence>
<evidence type="ECO:0000256" key="21">
    <source>
        <dbReference type="ARBA" id="ARBA00023008"/>
    </source>
</evidence>
<dbReference type="GO" id="GO:0004720">
    <property type="term" value="F:protein-lysine 6-oxidase activity"/>
    <property type="evidence" value="ECO:0007669"/>
    <property type="project" value="UniProtKB-UniRule"/>
</dbReference>
<dbReference type="Pfam" id="PF00530">
    <property type="entry name" value="SRCR"/>
    <property type="match status" value="3"/>
</dbReference>
<evidence type="ECO:0000256" key="20">
    <source>
        <dbReference type="ARBA" id="ARBA00023002"/>
    </source>
</evidence>
<dbReference type="FunFam" id="3.10.250.10:FF:000001">
    <property type="entry name" value="Lysyl oxidase 4 isoform X1"/>
    <property type="match status" value="2"/>
</dbReference>
<evidence type="ECO:0000256" key="15">
    <source>
        <dbReference type="ARBA" id="ARBA00022772"/>
    </source>
</evidence>
<comment type="catalytic activity">
    <reaction evidence="28 30">
        <text>L-lysyl-[protein] + O2 + H2O = (S)-2-amino-6-oxohexanoyl-[protein] + H2O2 + NH4(+)</text>
        <dbReference type="Rhea" id="RHEA:24544"/>
        <dbReference type="Rhea" id="RHEA-COMP:9752"/>
        <dbReference type="Rhea" id="RHEA-COMP:12448"/>
        <dbReference type="ChEBI" id="CHEBI:15377"/>
        <dbReference type="ChEBI" id="CHEBI:15379"/>
        <dbReference type="ChEBI" id="CHEBI:16240"/>
        <dbReference type="ChEBI" id="CHEBI:28938"/>
        <dbReference type="ChEBI" id="CHEBI:29969"/>
        <dbReference type="ChEBI" id="CHEBI:131803"/>
        <dbReference type="EC" id="1.4.3.13"/>
    </reaction>
</comment>
<feature type="signal peptide" evidence="31">
    <location>
        <begin position="1"/>
        <end position="25"/>
    </location>
</feature>
<dbReference type="PROSITE" id="PS50287">
    <property type="entry name" value="SRCR_2"/>
    <property type="match status" value="3"/>
</dbReference>
<evidence type="ECO:0000256" key="6">
    <source>
        <dbReference type="ARBA" id="ARBA00007492"/>
    </source>
</evidence>
<keyword evidence="23 29" id="KW-1015">Disulfide bond</keyword>
<dbReference type="GO" id="GO:0016020">
    <property type="term" value="C:membrane"/>
    <property type="evidence" value="ECO:0007669"/>
    <property type="project" value="InterPro"/>
</dbReference>
<keyword evidence="18" id="KW-0156">Chromatin regulator</keyword>
<evidence type="ECO:0000256" key="22">
    <source>
        <dbReference type="ARBA" id="ARBA00023015"/>
    </source>
</evidence>
<dbReference type="GO" id="GO:0030199">
    <property type="term" value="P:collagen fibril organization"/>
    <property type="evidence" value="ECO:0007669"/>
    <property type="project" value="TreeGrafter"/>
</dbReference>
<keyword evidence="10 30" id="KW-0964">Secreted</keyword>
<keyword evidence="33" id="KW-1185">Reference proteome</keyword>
<protein>
    <recommendedName>
        <fullName evidence="30">Lysyl oxidase homolog</fullName>
        <ecNumber evidence="30">1.4.3.13</ecNumber>
    </recommendedName>
</protein>
<dbReference type="PROSITE" id="PS00420">
    <property type="entry name" value="SRCR_1"/>
    <property type="match status" value="1"/>
</dbReference>
<evidence type="ECO:0000256" key="2">
    <source>
        <dbReference type="ARBA" id="ARBA00004123"/>
    </source>
</evidence>
<keyword evidence="22" id="KW-0805">Transcription regulation</keyword>
<proteinExistence type="inferred from homology"/>
<evidence type="ECO:0000256" key="18">
    <source>
        <dbReference type="ARBA" id="ARBA00022853"/>
    </source>
</evidence>
<evidence type="ECO:0000256" key="9">
    <source>
        <dbReference type="ARBA" id="ARBA00022491"/>
    </source>
</evidence>
<feature type="domain" description="SRCR" evidence="32">
    <location>
        <begin position="288"/>
        <end position="396"/>
    </location>
</feature>
<evidence type="ECO:0000256" key="16">
    <source>
        <dbReference type="ARBA" id="ARBA00022824"/>
    </source>
</evidence>
<keyword evidence="8 30" id="KW-0886">LTQ</keyword>
<dbReference type="GO" id="GO:0005634">
    <property type="term" value="C:nucleus"/>
    <property type="evidence" value="ECO:0007669"/>
    <property type="project" value="UniProtKB-SubCell"/>
</dbReference>
<dbReference type="InterPro" id="IPR019828">
    <property type="entry name" value="Lysyl_oxidase_CS"/>
</dbReference>
<comment type="function">
    <text evidence="30">Mediates the post-translational oxidative deamination of lysine residues on target proteins leading to the formation of deaminated lysine (allysine).</text>
</comment>
<feature type="domain" description="SRCR" evidence="32">
    <location>
        <begin position="57"/>
        <end position="158"/>
    </location>
</feature>
<evidence type="ECO:0000256" key="24">
    <source>
        <dbReference type="ARBA" id="ARBA00023163"/>
    </source>
</evidence>
<dbReference type="InterPro" id="IPR036772">
    <property type="entry name" value="SRCR-like_dom_sf"/>
</dbReference>
<gene>
    <name evidence="34" type="primary">LOC111154976</name>
</gene>
<feature type="disulfide bond" evidence="29">
    <location>
        <begin position="248"/>
        <end position="258"/>
    </location>
</feature>
<feature type="disulfide bond" evidence="29">
    <location>
        <begin position="364"/>
        <end position="374"/>
    </location>
</feature>
<evidence type="ECO:0000256" key="23">
    <source>
        <dbReference type="ARBA" id="ARBA00023157"/>
    </source>
</evidence>
<evidence type="ECO:0000313" key="33">
    <source>
        <dbReference type="Proteomes" id="UP000248482"/>
    </source>
</evidence>
<keyword evidence="16" id="KW-0256">Endoplasmic reticulum</keyword>
<dbReference type="PRINTS" id="PR00258">
    <property type="entry name" value="SPERACTRCPTR"/>
</dbReference>
<dbReference type="GO" id="GO:0006325">
    <property type="term" value="P:chromatin organization"/>
    <property type="evidence" value="ECO:0007669"/>
    <property type="project" value="UniProtKB-KW"/>
</dbReference>
<dbReference type="SUPFAM" id="SSF56487">
    <property type="entry name" value="SRCR-like"/>
    <property type="match status" value="3"/>
</dbReference>
<evidence type="ECO:0000256" key="19">
    <source>
        <dbReference type="ARBA" id="ARBA00022869"/>
    </source>
</evidence>
<dbReference type="GO" id="GO:0005783">
    <property type="term" value="C:endoplasmic reticulum"/>
    <property type="evidence" value="ECO:0007669"/>
    <property type="project" value="UniProtKB-SubCell"/>
</dbReference>
<evidence type="ECO:0000256" key="30">
    <source>
        <dbReference type="RuleBase" id="RU367046"/>
    </source>
</evidence>
<accession>A0A2Y9KGR2</accession>
<comment type="cofactor">
    <cofactor evidence="1 30">
        <name>Cu cation</name>
        <dbReference type="ChEBI" id="CHEBI:23378"/>
    </cofactor>
</comment>
<dbReference type="InterPro" id="IPR001190">
    <property type="entry name" value="SRCR"/>
</dbReference>
<evidence type="ECO:0000256" key="28">
    <source>
        <dbReference type="ARBA" id="ARBA00047861"/>
    </source>
</evidence>
<evidence type="ECO:0000256" key="27">
    <source>
        <dbReference type="ARBA" id="ARBA00046895"/>
    </source>
</evidence>
<evidence type="ECO:0000256" key="26">
    <source>
        <dbReference type="ARBA" id="ARBA00023242"/>
    </source>
</evidence>
<dbReference type="GO" id="GO:0005604">
    <property type="term" value="C:basement membrane"/>
    <property type="evidence" value="ECO:0007669"/>
    <property type="project" value="UniProtKB-SubCell"/>
</dbReference>
<dbReference type="GeneID" id="111154976"/>
<keyword evidence="9" id="KW-0678">Repressor</keyword>
<dbReference type="PROSITE" id="PS00926">
    <property type="entry name" value="LYSYL_OXIDASE"/>
    <property type="match status" value="1"/>
</dbReference>
<feature type="disulfide bond" evidence="29">
    <location>
        <begin position="83"/>
        <end position="147"/>
    </location>
</feature>
<dbReference type="Proteomes" id="UP000248482">
    <property type="component" value="Unplaced"/>
</dbReference>
<comment type="PTM">
    <text evidence="30">The lysine tyrosylquinone cross-link (LTQ) is generated by condensation of the epsilon-amino group of a lysine with a topaquinone produced by oxidation of tyrosine.</text>
</comment>
<evidence type="ECO:0000256" key="4">
    <source>
        <dbReference type="ARBA" id="ARBA00004286"/>
    </source>
</evidence>
<evidence type="ECO:0000313" key="34">
    <source>
        <dbReference type="RefSeq" id="XP_022370669.1"/>
    </source>
</evidence>
<keyword evidence="13 31" id="KW-0732">Signal</keyword>
<comment type="similarity">
    <text evidence="6 30">Belongs to the lysyl oxidase family.</text>
</comment>
<reference evidence="34" key="1">
    <citation type="submission" date="2025-08" db="UniProtKB">
        <authorList>
            <consortium name="RefSeq"/>
        </authorList>
    </citation>
    <scope>IDENTIFICATION</scope>
    <source>
        <tissue evidence="34">Blood</tissue>
    </source>
</reference>
<dbReference type="InterPro" id="IPR001695">
    <property type="entry name" value="Lysyl_oxidase"/>
</dbReference>
<dbReference type="RefSeq" id="XP_022370669.1">
    <property type="nucleotide sequence ID" value="XM_022514961.1"/>
</dbReference>
<feature type="disulfide bond" evidence="29">
    <location>
        <begin position="127"/>
        <end position="137"/>
    </location>
</feature>
<evidence type="ECO:0000256" key="11">
    <source>
        <dbReference type="ARBA" id="ARBA00022530"/>
    </source>
</evidence>
<evidence type="ECO:0000256" key="12">
    <source>
        <dbReference type="ARBA" id="ARBA00022723"/>
    </source>
</evidence>
<comment type="caution">
    <text evidence="29">Lacks conserved residue(s) required for the propagation of feature annotation.</text>
</comment>
<evidence type="ECO:0000256" key="31">
    <source>
        <dbReference type="SAM" id="SignalP"/>
    </source>
</evidence>
<keyword evidence="19" id="KW-0084">Basement membrane</keyword>
<feature type="chain" id="PRO_5016003266" description="Lysyl oxidase homolog" evidence="31">
    <location>
        <begin position="26"/>
        <end position="626"/>
    </location>
</feature>
<evidence type="ECO:0000256" key="29">
    <source>
        <dbReference type="PROSITE-ProRule" id="PRU00196"/>
    </source>
</evidence>
<feature type="domain" description="SRCR" evidence="32">
    <location>
        <begin position="179"/>
        <end position="278"/>
    </location>
</feature>
<dbReference type="Gene3D" id="3.10.250.10">
    <property type="entry name" value="SRCR-like domain"/>
    <property type="match status" value="3"/>
</dbReference>
<dbReference type="InterPro" id="IPR050912">
    <property type="entry name" value="LOX-like_protein"/>
</dbReference>
<dbReference type="AlphaFoldDB" id="A0A2Y9KGR2"/>
<keyword evidence="25" id="KW-0325">Glycoprotein</keyword>
<keyword evidence="24" id="KW-0804">Transcription</keyword>
<evidence type="ECO:0000256" key="17">
    <source>
        <dbReference type="ARBA" id="ARBA00022837"/>
    </source>
</evidence>
<keyword evidence="20 30" id="KW-0560">Oxidoreductase</keyword>
<keyword evidence="21 30" id="KW-0186">Copper</keyword>
<keyword evidence="7" id="KW-0158">Chromosome</keyword>
<comment type="subunit">
    <text evidence="27">Component of some chromatin repressor complex. Interacts with SNAI1. Interacts with TAF10. Interacts with HSPA5. Interacts with EFEMP2.</text>
</comment>
<keyword evidence="17" id="KW-0106">Calcium</keyword>
<evidence type="ECO:0000256" key="13">
    <source>
        <dbReference type="ARBA" id="ARBA00022729"/>
    </source>
</evidence>
<evidence type="ECO:0000259" key="32">
    <source>
        <dbReference type="PROSITE" id="PS50287"/>
    </source>
</evidence>
<evidence type="ECO:0000256" key="8">
    <source>
        <dbReference type="ARBA" id="ARBA00022477"/>
    </source>
</evidence>
<evidence type="ECO:0000256" key="10">
    <source>
        <dbReference type="ARBA" id="ARBA00022525"/>
    </source>
</evidence>
<dbReference type="SMART" id="SM00202">
    <property type="entry name" value="SR"/>
    <property type="match status" value="3"/>
</dbReference>
<keyword evidence="26" id="KW-0539">Nucleus</keyword>
<evidence type="ECO:0000256" key="14">
    <source>
        <dbReference type="ARBA" id="ARBA00022737"/>
    </source>
</evidence>
<evidence type="ECO:0000256" key="1">
    <source>
        <dbReference type="ARBA" id="ARBA00001935"/>
    </source>
</evidence>
<dbReference type="PANTHER" id="PTHR45817">
    <property type="entry name" value="LYSYL OXIDASE-LIKE-RELATED"/>
    <property type="match status" value="1"/>
</dbReference>
<dbReference type="GO" id="GO:0005615">
    <property type="term" value="C:extracellular space"/>
    <property type="evidence" value="ECO:0007669"/>
    <property type="project" value="UniProtKB-UniRule"/>
</dbReference>
<keyword evidence="15 30" id="KW-0801">TPQ</keyword>
<name>A0A2Y9KGR2_ENHLU</name>
<dbReference type="FunFam" id="3.10.250.10:FF:000008">
    <property type="entry name" value="Lysyl oxidase homolog 2"/>
    <property type="match status" value="1"/>
</dbReference>
<keyword evidence="11" id="KW-0272">Extracellular matrix</keyword>
<comment type="subcellular location">
    <subcellularLocation>
        <location evidence="4">Chromosome</location>
    </subcellularLocation>
    <subcellularLocation>
        <location evidence="3">Endoplasmic reticulum</location>
    </subcellularLocation>
    <subcellularLocation>
        <location evidence="2">Nucleus</location>
    </subcellularLocation>
    <subcellularLocation>
        <location evidence="5">Secreted</location>
        <location evidence="5">Extracellular space</location>
        <location evidence="5">Extracellular matrix</location>
        <location evidence="5">Basement membrane</location>
    </subcellularLocation>
</comment>
<feature type="disulfide bond" evidence="29">
    <location>
        <begin position="96"/>
        <end position="157"/>
    </location>
</feature>
<evidence type="ECO:0000256" key="7">
    <source>
        <dbReference type="ARBA" id="ARBA00022454"/>
    </source>
</evidence>
<dbReference type="GO" id="GO:0005507">
    <property type="term" value="F:copper ion binding"/>
    <property type="evidence" value="ECO:0007669"/>
    <property type="project" value="UniProtKB-UniRule"/>
</dbReference>
<dbReference type="GO" id="GO:0005694">
    <property type="term" value="C:chromosome"/>
    <property type="evidence" value="ECO:0007669"/>
    <property type="project" value="UniProtKB-SubCell"/>
</dbReference>
<evidence type="ECO:0000256" key="3">
    <source>
        <dbReference type="ARBA" id="ARBA00004240"/>
    </source>
</evidence>
<dbReference type="PRINTS" id="PR00074">
    <property type="entry name" value="LYSYLOXIDASE"/>
</dbReference>
<dbReference type="PANTHER" id="PTHR45817:SF1">
    <property type="entry name" value="LYSYL OXIDASE HOMOLOG 2"/>
    <property type="match status" value="1"/>
</dbReference>
<organism evidence="33 34">
    <name type="scientific">Enhydra lutris kenyoni</name>
    <name type="common">northern sea otter</name>
    <dbReference type="NCBI Taxonomy" id="391180"/>
    <lineage>
        <taxon>Eukaryota</taxon>
        <taxon>Metazoa</taxon>
        <taxon>Chordata</taxon>
        <taxon>Craniata</taxon>
        <taxon>Vertebrata</taxon>
        <taxon>Euteleostomi</taxon>
        <taxon>Mammalia</taxon>
        <taxon>Eutheria</taxon>
        <taxon>Laurasiatheria</taxon>
        <taxon>Carnivora</taxon>
        <taxon>Caniformia</taxon>
        <taxon>Musteloidea</taxon>
        <taxon>Mustelidae</taxon>
        <taxon>Lutrinae</taxon>
        <taxon>Enhydra</taxon>
    </lineage>
</organism>